<keyword evidence="2" id="KW-1185">Reference proteome</keyword>
<accession>A0A3M7SED7</accession>
<dbReference type="Proteomes" id="UP000276133">
    <property type="component" value="Unassembled WGS sequence"/>
</dbReference>
<sequence>MINKLRNALKILRPIIPELNIPNISSEFTYANLENVRNLATYSAELDLSDINDSINIIESLINNENLEKIRVEREITERIDGLTDLDIKNEA</sequence>
<dbReference type="AlphaFoldDB" id="A0A3M7SED7"/>
<comment type="caution">
    <text evidence="1">The sequence shown here is derived from an EMBL/GenBank/DDBJ whole genome shotgun (WGS) entry which is preliminary data.</text>
</comment>
<protein>
    <submittedName>
        <fullName evidence="1">Uncharacterized protein</fullName>
    </submittedName>
</protein>
<reference evidence="1 2" key="1">
    <citation type="journal article" date="2018" name="Sci. Rep.">
        <title>Genomic signatures of local adaptation to the degree of environmental predictability in rotifers.</title>
        <authorList>
            <person name="Franch-Gras L."/>
            <person name="Hahn C."/>
            <person name="Garcia-Roger E.M."/>
            <person name="Carmona M.J."/>
            <person name="Serra M."/>
            <person name="Gomez A."/>
        </authorList>
    </citation>
    <scope>NUCLEOTIDE SEQUENCE [LARGE SCALE GENOMIC DNA]</scope>
    <source>
        <strain evidence="1">HYR1</strain>
    </source>
</reference>
<organism evidence="1 2">
    <name type="scientific">Brachionus plicatilis</name>
    <name type="common">Marine rotifer</name>
    <name type="synonym">Brachionus muelleri</name>
    <dbReference type="NCBI Taxonomy" id="10195"/>
    <lineage>
        <taxon>Eukaryota</taxon>
        <taxon>Metazoa</taxon>
        <taxon>Spiralia</taxon>
        <taxon>Gnathifera</taxon>
        <taxon>Rotifera</taxon>
        <taxon>Eurotatoria</taxon>
        <taxon>Monogononta</taxon>
        <taxon>Pseudotrocha</taxon>
        <taxon>Ploima</taxon>
        <taxon>Brachionidae</taxon>
        <taxon>Brachionus</taxon>
    </lineage>
</organism>
<gene>
    <name evidence="1" type="ORF">BpHYR1_024479</name>
</gene>
<evidence type="ECO:0000313" key="1">
    <source>
        <dbReference type="EMBL" id="RNA33900.1"/>
    </source>
</evidence>
<name>A0A3M7SED7_BRAPC</name>
<dbReference type="EMBL" id="REGN01001556">
    <property type="protein sequence ID" value="RNA33900.1"/>
    <property type="molecule type" value="Genomic_DNA"/>
</dbReference>
<evidence type="ECO:0000313" key="2">
    <source>
        <dbReference type="Proteomes" id="UP000276133"/>
    </source>
</evidence>
<proteinExistence type="predicted"/>